<comment type="caution">
    <text evidence="2">The sequence shown here is derived from an EMBL/GenBank/DDBJ whole genome shotgun (WGS) entry which is preliminary data.</text>
</comment>
<protein>
    <submittedName>
        <fullName evidence="2">Uncharacterized protein</fullName>
    </submittedName>
</protein>
<dbReference type="Proteomes" id="UP000298438">
    <property type="component" value="Unassembled WGS sequence"/>
</dbReference>
<gene>
    <name evidence="2" type="ORF">E4L96_14090</name>
</gene>
<accession>A0A4Y9S885</accession>
<dbReference type="RefSeq" id="WP_135207862.1">
    <property type="nucleotide sequence ID" value="NZ_SPVF01000177.1"/>
</dbReference>
<dbReference type="PROSITE" id="PS51257">
    <property type="entry name" value="PROKAR_LIPOPROTEIN"/>
    <property type="match status" value="1"/>
</dbReference>
<sequence length="80" mass="7814">MRRTQILASAALLLAGCGGGGSSHTDTGPGPSGPPPVMTDSFIATVTTLTGVQPDDTEPAALNGESPAAPDDTEPVAVTP</sequence>
<evidence type="ECO:0000313" key="2">
    <source>
        <dbReference type="EMBL" id="TFW17726.1"/>
    </source>
</evidence>
<dbReference type="EMBL" id="SPVF01000177">
    <property type="protein sequence ID" value="TFW17726.1"/>
    <property type="molecule type" value="Genomic_DNA"/>
</dbReference>
<organism evidence="2 3">
    <name type="scientific">Zemynaea arenosa</name>
    <dbReference type="NCBI Taxonomy" id="2561931"/>
    <lineage>
        <taxon>Bacteria</taxon>
        <taxon>Pseudomonadati</taxon>
        <taxon>Pseudomonadota</taxon>
        <taxon>Betaproteobacteria</taxon>
        <taxon>Burkholderiales</taxon>
        <taxon>Oxalobacteraceae</taxon>
        <taxon>Telluria group</taxon>
        <taxon>Zemynaea</taxon>
    </lineage>
</organism>
<evidence type="ECO:0000313" key="3">
    <source>
        <dbReference type="Proteomes" id="UP000298438"/>
    </source>
</evidence>
<feature type="compositionally biased region" description="Polar residues" evidence="1">
    <location>
        <begin position="42"/>
        <end position="51"/>
    </location>
</feature>
<name>A0A4Y9S885_9BURK</name>
<proteinExistence type="predicted"/>
<keyword evidence="3" id="KW-1185">Reference proteome</keyword>
<feature type="region of interest" description="Disordered" evidence="1">
    <location>
        <begin position="17"/>
        <end position="80"/>
    </location>
</feature>
<dbReference type="AlphaFoldDB" id="A0A4Y9S885"/>
<evidence type="ECO:0000256" key="1">
    <source>
        <dbReference type="SAM" id="MobiDB-lite"/>
    </source>
</evidence>
<reference evidence="2 3" key="1">
    <citation type="submission" date="2019-03" db="EMBL/GenBank/DDBJ databases">
        <title>Draft Genome Sequence of Massilia arenosa sp. nov., a Novel Massilia Species Isolated from a Sandy-loam Maize Soil.</title>
        <authorList>
            <person name="Raths R."/>
            <person name="Peta V."/>
            <person name="Bucking H."/>
        </authorList>
    </citation>
    <scope>NUCLEOTIDE SEQUENCE [LARGE SCALE GENOMIC DNA]</scope>
    <source>
        <strain evidence="2 3">MC02</strain>
    </source>
</reference>